<sequence length="459" mass="53302">MARYFIYKSIIELRKIWAIVKKDRYDRFANELLDVLMRSWDENTRLVINEVIRQIKGEQVFSRTELDMIIEALKIRLGEAFANEVAQPLYETHLSTYIEGVKDVLQVTPTLQQIDHRAIAALQNHNIYWVHSFFDRQLADRVTRIGQTIIAEGLSRSKAGKIFESALSNELQQFSWRYWEGFANHVVTRSRELGHVDAYVQAGVEYYQVKAVLDLRTTEICRQMHGRVFHVSQAVELKNKLLNAQNPEEVKQIAPWMRADQVTGKPTSKLPNGLALPPYHFNCRTRTVKAKIPPKIAEIDLTAAGAGKLLKDSLSYVVNNQEQLSVKELKKLVTRVQGAGWDNMQAHFNKHKDEEFTQWKSVEEMNAQLMDLIRRGGRDIYLQLYLSKEPRIIFTDNRLFLSIDPVRNKIKTIFSLKRETIKALQSRNSKYILMKKGKTINKQLLWISKKLKNGSLRHL</sequence>
<dbReference type="PaxDb" id="880073-Calab_1462"/>
<evidence type="ECO:0000313" key="1">
    <source>
        <dbReference type="EMBL" id="APF20388.1"/>
    </source>
</evidence>
<name>H1XPV7_CALAY</name>
<dbReference type="Proteomes" id="UP000183868">
    <property type="component" value="Chromosome"/>
</dbReference>
<proteinExistence type="predicted"/>
<dbReference type="EMBL" id="CP018099">
    <property type="protein sequence ID" value="APF20388.1"/>
    <property type="molecule type" value="Genomic_DNA"/>
</dbReference>
<keyword evidence="3" id="KW-1185">Reference proteome</keyword>
<evidence type="ECO:0000313" key="3">
    <source>
        <dbReference type="Proteomes" id="UP000004671"/>
    </source>
</evidence>
<organism evidence="2 3">
    <name type="scientific">Caldithrix abyssi DSM 13497</name>
    <dbReference type="NCBI Taxonomy" id="880073"/>
    <lineage>
        <taxon>Bacteria</taxon>
        <taxon>Pseudomonadati</taxon>
        <taxon>Calditrichota</taxon>
        <taxon>Calditrichia</taxon>
        <taxon>Calditrichales</taxon>
        <taxon>Calditrichaceae</taxon>
        <taxon>Caldithrix</taxon>
    </lineage>
</organism>
<evidence type="ECO:0000313" key="4">
    <source>
        <dbReference type="Proteomes" id="UP000183868"/>
    </source>
</evidence>
<dbReference type="InParanoid" id="H1XPV7"/>
<protein>
    <submittedName>
        <fullName evidence="1">Phage Mu protein F like protein</fullName>
    </submittedName>
</protein>
<dbReference type="Proteomes" id="UP000004671">
    <property type="component" value="Chromosome"/>
</dbReference>
<dbReference type="EMBL" id="CM001402">
    <property type="protein sequence ID" value="EHO41083.1"/>
    <property type="molecule type" value="Genomic_DNA"/>
</dbReference>
<dbReference type="AlphaFoldDB" id="H1XPV7"/>
<gene>
    <name evidence="1" type="ORF">Cabys_3642</name>
    <name evidence="2" type="ORF">Calab_1462</name>
</gene>
<dbReference type="HOGENOM" id="CLU_668480_0_0_0"/>
<evidence type="ECO:0000313" key="2">
    <source>
        <dbReference type="EMBL" id="EHO41083.1"/>
    </source>
</evidence>
<dbReference type="STRING" id="880073.Cabys_3642"/>
<accession>H1XPV7</accession>
<reference evidence="2 3" key="1">
    <citation type="submission" date="2011-09" db="EMBL/GenBank/DDBJ databases">
        <title>The permanent draft genome of Caldithrix abyssi DSM 13497.</title>
        <authorList>
            <consortium name="US DOE Joint Genome Institute (JGI-PGF)"/>
            <person name="Lucas S."/>
            <person name="Han J."/>
            <person name="Lapidus A."/>
            <person name="Bruce D."/>
            <person name="Goodwin L."/>
            <person name="Pitluck S."/>
            <person name="Peters L."/>
            <person name="Kyrpides N."/>
            <person name="Mavromatis K."/>
            <person name="Ivanova N."/>
            <person name="Mikhailova N."/>
            <person name="Chertkov O."/>
            <person name="Detter J.C."/>
            <person name="Tapia R."/>
            <person name="Han C."/>
            <person name="Land M."/>
            <person name="Hauser L."/>
            <person name="Markowitz V."/>
            <person name="Cheng J.-F."/>
            <person name="Hugenholtz P."/>
            <person name="Woyke T."/>
            <person name="Wu D."/>
            <person name="Spring S."/>
            <person name="Brambilla E."/>
            <person name="Klenk H.-P."/>
            <person name="Eisen J.A."/>
        </authorList>
    </citation>
    <scope>NUCLEOTIDE SEQUENCE [LARGE SCALE GENOMIC DNA]</scope>
    <source>
        <strain evidence="2 3">DSM 13497</strain>
    </source>
</reference>
<dbReference type="eggNOG" id="ENOG5033J06">
    <property type="taxonomic scope" value="Bacteria"/>
</dbReference>
<reference evidence="1 4" key="2">
    <citation type="submission" date="2016-11" db="EMBL/GenBank/DDBJ databases">
        <title>Genomic analysis of Caldithrix abyssi and proposal of a novel bacterial phylum Caldithrichaeota.</title>
        <authorList>
            <person name="Kublanov I."/>
            <person name="Sigalova O."/>
            <person name="Gavrilov S."/>
            <person name="Lebedinsky A."/>
            <person name="Ivanova N."/>
            <person name="Daum C."/>
            <person name="Reddy T."/>
            <person name="Klenk H.P."/>
            <person name="Goker M."/>
            <person name="Reva O."/>
            <person name="Miroshnichenko M."/>
            <person name="Kyprides N."/>
            <person name="Woyke T."/>
            <person name="Gelfand M."/>
        </authorList>
    </citation>
    <scope>NUCLEOTIDE SEQUENCE [LARGE SCALE GENOMIC DNA]</scope>
    <source>
        <strain evidence="1 4">LF13</strain>
    </source>
</reference>
<dbReference type="KEGG" id="caby:Cabys_3642"/>
<dbReference type="OrthoDB" id="5362630at2"/>
<dbReference type="RefSeq" id="WP_006928178.1">
    <property type="nucleotide sequence ID" value="NZ_CM001402.1"/>
</dbReference>